<protein>
    <submittedName>
        <fullName evidence="1">Uncharacterized protein</fullName>
    </submittedName>
</protein>
<accession>A0A4S2MVX6</accession>
<organism evidence="1 2">
    <name type="scientific">Ascodesmis nigricans</name>
    <dbReference type="NCBI Taxonomy" id="341454"/>
    <lineage>
        <taxon>Eukaryota</taxon>
        <taxon>Fungi</taxon>
        <taxon>Dikarya</taxon>
        <taxon>Ascomycota</taxon>
        <taxon>Pezizomycotina</taxon>
        <taxon>Pezizomycetes</taxon>
        <taxon>Pezizales</taxon>
        <taxon>Ascodesmidaceae</taxon>
        <taxon>Ascodesmis</taxon>
    </lineage>
</organism>
<dbReference type="EMBL" id="ML220123">
    <property type="protein sequence ID" value="TGZ80693.1"/>
    <property type="molecule type" value="Genomic_DNA"/>
</dbReference>
<reference evidence="1 2" key="1">
    <citation type="submission" date="2019-04" db="EMBL/GenBank/DDBJ databases">
        <title>Comparative genomics and transcriptomics to analyze fruiting body development in filamentous ascomycetes.</title>
        <authorList>
            <consortium name="DOE Joint Genome Institute"/>
            <person name="Lutkenhaus R."/>
            <person name="Traeger S."/>
            <person name="Breuer J."/>
            <person name="Kuo A."/>
            <person name="Lipzen A."/>
            <person name="Pangilinan J."/>
            <person name="Dilworth D."/>
            <person name="Sandor L."/>
            <person name="Poggeler S."/>
            <person name="Barry K."/>
            <person name="Grigoriev I.V."/>
            <person name="Nowrousian M."/>
        </authorList>
    </citation>
    <scope>NUCLEOTIDE SEQUENCE [LARGE SCALE GENOMIC DNA]</scope>
    <source>
        <strain evidence="1 2">CBS 389.68</strain>
    </source>
</reference>
<dbReference type="AlphaFoldDB" id="A0A4S2MVX6"/>
<keyword evidence="2" id="KW-1185">Reference proteome</keyword>
<name>A0A4S2MVX6_9PEZI</name>
<gene>
    <name evidence="1" type="ORF">EX30DRAFT_349233</name>
</gene>
<sequence length="104" mass="11625">MSLGNRNRHKEVLRVYPGYFMPMGGVFTWDVWIAMTETRKMSSDVNVTLGLHVESHNMQQYAAPPGNRFSGENTSAGFIDGNSFLGSQLVSKRIGTHRLETASF</sequence>
<evidence type="ECO:0000313" key="2">
    <source>
        <dbReference type="Proteomes" id="UP000298138"/>
    </source>
</evidence>
<dbReference type="InParanoid" id="A0A4S2MVX6"/>
<evidence type="ECO:0000313" key="1">
    <source>
        <dbReference type="EMBL" id="TGZ80693.1"/>
    </source>
</evidence>
<proteinExistence type="predicted"/>
<dbReference type="Proteomes" id="UP000298138">
    <property type="component" value="Unassembled WGS sequence"/>
</dbReference>